<keyword evidence="7" id="KW-0521">NADP</keyword>
<evidence type="ECO:0000313" key="13">
    <source>
        <dbReference type="Proteomes" id="UP000757232"/>
    </source>
</evidence>
<evidence type="ECO:0000256" key="6">
    <source>
        <dbReference type="ARBA" id="ARBA00022824"/>
    </source>
</evidence>
<dbReference type="Proteomes" id="UP000757232">
    <property type="component" value="Unassembled WGS sequence"/>
</dbReference>
<evidence type="ECO:0000256" key="8">
    <source>
        <dbReference type="ARBA" id="ARBA00023002"/>
    </source>
</evidence>
<keyword evidence="13" id="KW-1185">Reference proteome</keyword>
<evidence type="ECO:0000256" key="10">
    <source>
        <dbReference type="ARBA" id="ARBA00023315"/>
    </source>
</evidence>
<dbReference type="InterPro" id="IPR036291">
    <property type="entry name" value="NAD(P)-bd_dom_sf"/>
</dbReference>
<evidence type="ECO:0000313" key="12">
    <source>
        <dbReference type="EMBL" id="OCB87249.1"/>
    </source>
</evidence>
<comment type="subunit">
    <text evidence="4">Homodimer.</text>
</comment>
<dbReference type="OrthoDB" id="10039976at2759"/>
<gene>
    <name evidence="12" type="ORF">A7U60_g5576</name>
</gene>
<dbReference type="PROSITE" id="PS51186">
    <property type="entry name" value="GNAT"/>
    <property type="match status" value="1"/>
</dbReference>
<comment type="similarity">
    <text evidence="3">Belongs to the short-chain dehydrogenases/reductases (SDR) family.</text>
</comment>
<dbReference type="SUPFAM" id="SSF51735">
    <property type="entry name" value="NAD(P)-binding Rossmann-fold domains"/>
    <property type="match status" value="1"/>
</dbReference>
<dbReference type="PRINTS" id="PR00081">
    <property type="entry name" value="GDHRDH"/>
</dbReference>
<dbReference type="Pfam" id="PF00106">
    <property type="entry name" value="adh_short"/>
    <property type="match status" value="1"/>
</dbReference>
<evidence type="ECO:0000256" key="9">
    <source>
        <dbReference type="ARBA" id="ARBA00023136"/>
    </source>
</evidence>
<evidence type="ECO:0000256" key="3">
    <source>
        <dbReference type="ARBA" id="ARBA00006484"/>
    </source>
</evidence>
<dbReference type="Gene3D" id="3.40.630.30">
    <property type="match status" value="1"/>
</dbReference>
<feature type="domain" description="N-acetyltransferase" evidence="11">
    <location>
        <begin position="327"/>
        <end position="477"/>
    </location>
</feature>
<reference evidence="12" key="1">
    <citation type="submission" date="2016-06" db="EMBL/GenBank/DDBJ databases">
        <title>Draft Genome sequence of the fungus Inonotus baumii.</title>
        <authorList>
            <person name="Zhu H."/>
            <person name="Lin W."/>
        </authorList>
    </citation>
    <scope>NUCLEOTIDE SEQUENCE</scope>
    <source>
        <strain evidence="12">821</strain>
    </source>
</reference>
<dbReference type="Pfam" id="PF00583">
    <property type="entry name" value="Acetyltransf_1"/>
    <property type="match status" value="1"/>
</dbReference>
<dbReference type="GO" id="GO:1901135">
    <property type="term" value="P:carbohydrate derivative metabolic process"/>
    <property type="evidence" value="ECO:0007669"/>
    <property type="project" value="UniProtKB-ARBA"/>
</dbReference>
<name>A0A9Q5HWH3_SANBA</name>
<dbReference type="Gene3D" id="3.40.50.720">
    <property type="entry name" value="NAD(P)-binding Rossmann-like Domain"/>
    <property type="match status" value="1"/>
</dbReference>
<dbReference type="CDD" id="cd04301">
    <property type="entry name" value="NAT_SF"/>
    <property type="match status" value="1"/>
</dbReference>
<keyword evidence="5" id="KW-0808">Transferase</keyword>
<comment type="subcellular location">
    <subcellularLocation>
        <location evidence="1">Endomembrane system</location>
        <topology evidence="1">Peripheral membrane protein</topology>
    </subcellularLocation>
    <subcellularLocation>
        <location evidence="2">Endoplasmic reticulum membrane</location>
    </subcellularLocation>
</comment>
<evidence type="ECO:0000259" key="11">
    <source>
        <dbReference type="PROSITE" id="PS51186"/>
    </source>
</evidence>
<dbReference type="PANTHER" id="PTHR24320:SF236">
    <property type="entry name" value="SHORT-CHAIN DEHYDROGENASE-RELATED"/>
    <property type="match status" value="1"/>
</dbReference>
<dbReference type="AlphaFoldDB" id="A0A9Q5HWH3"/>
<comment type="caution">
    <text evidence="12">The sequence shown here is derived from an EMBL/GenBank/DDBJ whole genome shotgun (WGS) entry which is preliminary data.</text>
</comment>
<dbReference type="GO" id="GO:0005789">
    <property type="term" value="C:endoplasmic reticulum membrane"/>
    <property type="evidence" value="ECO:0007669"/>
    <property type="project" value="UniProtKB-SubCell"/>
</dbReference>
<dbReference type="SUPFAM" id="SSF55729">
    <property type="entry name" value="Acyl-CoA N-acyltransferases (Nat)"/>
    <property type="match status" value="1"/>
</dbReference>
<dbReference type="GO" id="GO:0016491">
    <property type="term" value="F:oxidoreductase activity"/>
    <property type="evidence" value="ECO:0007669"/>
    <property type="project" value="UniProtKB-KW"/>
</dbReference>
<dbReference type="InterPro" id="IPR000182">
    <property type="entry name" value="GNAT_dom"/>
</dbReference>
<dbReference type="PANTHER" id="PTHR24320">
    <property type="entry name" value="RETINOL DEHYDROGENASE"/>
    <property type="match status" value="1"/>
</dbReference>
<dbReference type="GO" id="GO:0004343">
    <property type="term" value="F:glucosamine 6-phosphate N-acetyltransferase activity"/>
    <property type="evidence" value="ECO:0007669"/>
    <property type="project" value="UniProtKB-ARBA"/>
</dbReference>
<evidence type="ECO:0000256" key="4">
    <source>
        <dbReference type="ARBA" id="ARBA00011738"/>
    </source>
</evidence>
<protein>
    <submittedName>
        <fullName evidence="12">NAD-binding protein</fullName>
    </submittedName>
</protein>
<dbReference type="EMBL" id="LNZH02000193">
    <property type="protein sequence ID" value="OCB87249.1"/>
    <property type="molecule type" value="Genomic_DNA"/>
</dbReference>
<keyword evidence="6" id="KW-0256">Endoplasmic reticulum</keyword>
<sequence length="489" mass="53874">MTKLGMLGMFLDQAYPPSPKFTEADVPDLSGKVVVVTGGNTGLGKETVRVVLEHGAKVYVACRSEDKANATIKELREQIGKDDLHFISLDLSSFASIKKAVEELKSKEVKLDILFNNAGVMSPPVEQLTEDGYDMTFGTNVVGPFLFTKLLLPLLQRATSENGEARIVNTSSLGHAAAPKEYIVWETLKPGEKDGPVDKKRRKFGPDNLYYQSKCGIIMVANEWARRYGNQGIISCSLHPGTAESELGRHWPAFQKKLMGIFIKLKPTALGAITQIYAGTSPEGKELNGKRLLIKREMPLTPDSQLELLFPAKVIPLDVKNALDKSLHIRPLASTDYKRGHLSVLSVLSIVVDPGEEEWVEQFRAQKAAPNTYYTIVVLDRATDRIVGVGCVFIERKFLRGLGKVGHIEDIAVDASCQGKKIGQRIIDALTRISEGQGCYKTILNCSDKNIPFYEKCGYQKKENEMAKYASLNVPTPGPSPCPSPIPRL</sequence>
<evidence type="ECO:0000256" key="5">
    <source>
        <dbReference type="ARBA" id="ARBA00022679"/>
    </source>
</evidence>
<evidence type="ECO:0000256" key="2">
    <source>
        <dbReference type="ARBA" id="ARBA00004586"/>
    </source>
</evidence>
<keyword evidence="10" id="KW-0012">Acyltransferase</keyword>
<accession>A0A9Q5HWH3</accession>
<dbReference type="InterPro" id="IPR016181">
    <property type="entry name" value="Acyl_CoA_acyltransferase"/>
</dbReference>
<evidence type="ECO:0000256" key="7">
    <source>
        <dbReference type="ARBA" id="ARBA00022857"/>
    </source>
</evidence>
<evidence type="ECO:0000256" key="1">
    <source>
        <dbReference type="ARBA" id="ARBA00004184"/>
    </source>
</evidence>
<keyword evidence="8" id="KW-0560">Oxidoreductase</keyword>
<organism evidence="12 13">
    <name type="scientific">Sanghuangporus baumii</name>
    <name type="common">Phellinus baumii</name>
    <dbReference type="NCBI Taxonomy" id="108892"/>
    <lineage>
        <taxon>Eukaryota</taxon>
        <taxon>Fungi</taxon>
        <taxon>Dikarya</taxon>
        <taxon>Basidiomycota</taxon>
        <taxon>Agaricomycotina</taxon>
        <taxon>Agaricomycetes</taxon>
        <taxon>Hymenochaetales</taxon>
        <taxon>Hymenochaetaceae</taxon>
        <taxon>Sanghuangporus</taxon>
    </lineage>
</organism>
<keyword evidence="9" id="KW-0472">Membrane</keyword>
<proteinExistence type="inferred from homology"/>
<dbReference type="FunFam" id="3.40.630.30:FF:000048">
    <property type="entry name" value="Glucosamine 6-phosphate N-acetyltransferase"/>
    <property type="match status" value="1"/>
</dbReference>
<dbReference type="InterPro" id="IPR002347">
    <property type="entry name" value="SDR_fam"/>
</dbReference>